<evidence type="ECO:0000313" key="2">
    <source>
        <dbReference type="Proteomes" id="UP001205843"/>
    </source>
</evidence>
<protein>
    <submittedName>
        <fullName evidence="1">Dithiol-disulfide oxidoreductase (DUF899 family)</fullName>
    </submittedName>
</protein>
<accession>A0AAE3KDN4</accession>
<gene>
    <name evidence="1" type="ORF">J2T57_004235</name>
</gene>
<dbReference type="Pfam" id="PF05988">
    <property type="entry name" value="DUF899"/>
    <property type="match status" value="1"/>
</dbReference>
<evidence type="ECO:0000313" key="1">
    <source>
        <dbReference type="EMBL" id="MCP1677061.1"/>
    </source>
</evidence>
<comment type="caution">
    <text evidence="1">The sequence shown here is derived from an EMBL/GenBank/DDBJ whole genome shotgun (WGS) entry which is preliminary data.</text>
</comment>
<reference evidence="1" key="1">
    <citation type="submission" date="2022-03" db="EMBL/GenBank/DDBJ databases">
        <title>Genomic Encyclopedia of Type Strains, Phase III (KMG-III): the genomes of soil and plant-associated and newly described type strains.</title>
        <authorList>
            <person name="Whitman W."/>
        </authorList>
    </citation>
    <scope>NUCLEOTIDE SEQUENCE</scope>
    <source>
        <strain evidence="1">ANL 6-2</strain>
    </source>
</reference>
<proteinExistence type="predicted"/>
<dbReference type="AlphaFoldDB" id="A0AAE3KDN4"/>
<dbReference type="Proteomes" id="UP001205843">
    <property type="component" value="Unassembled WGS sequence"/>
</dbReference>
<dbReference type="EMBL" id="JALJXV010000013">
    <property type="protein sequence ID" value="MCP1677061.1"/>
    <property type="molecule type" value="Genomic_DNA"/>
</dbReference>
<organism evidence="1 2">
    <name type="scientific">Natronocella acetinitrilica</name>
    <dbReference type="NCBI Taxonomy" id="414046"/>
    <lineage>
        <taxon>Bacteria</taxon>
        <taxon>Pseudomonadati</taxon>
        <taxon>Pseudomonadota</taxon>
        <taxon>Gammaproteobacteria</taxon>
        <taxon>Chromatiales</taxon>
        <taxon>Ectothiorhodospiraceae</taxon>
        <taxon>Natronocella</taxon>
    </lineage>
</organism>
<name>A0AAE3KDN4_9GAMM</name>
<dbReference type="InterPro" id="IPR010296">
    <property type="entry name" value="DUF899_thioredox"/>
</dbReference>
<dbReference type="RefSeq" id="WP_253485037.1">
    <property type="nucleotide sequence ID" value="NZ_JALJXV010000013.1"/>
</dbReference>
<keyword evidence="2" id="KW-1185">Reference proteome</keyword>
<sequence>MEDVAVPHAERRRLSMVEVRSHYTFDGPTGRVSLLDLFEGRRQ</sequence>